<protein>
    <submittedName>
        <fullName evidence="1">Uncharacterized protein</fullName>
    </submittedName>
</protein>
<reference evidence="1" key="3">
    <citation type="submission" date="2025-09" db="UniProtKB">
        <authorList>
            <consortium name="Ensembl"/>
        </authorList>
    </citation>
    <scope>IDENTIFICATION</scope>
</reference>
<proteinExistence type="predicted"/>
<reference evidence="1 2" key="1">
    <citation type="submission" date="2020-02" db="EMBL/GenBank/DDBJ databases">
        <title>Esox lucius (northern pike) genome, fEsoLuc1, primary haplotype.</title>
        <authorList>
            <person name="Myers G."/>
            <person name="Karagic N."/>
            <person name="Meyer A."/>
            <person name="Pippel M."/>
            <person name="Reichard M."/>
            <person name="Winkler S."/>
            <person name="Tracey A."/>
            <person name="Sims Y."/>
            <person name="Howe K."/>
            <person name="Rhie A."/>
            <person name="Formenti G."/>
            <person name="Durbin R."/>
            <person name="Fedrigo O."/>
            <person name="Jarvis E.D."/>
        </authorList>
    </citation>
    <scope>NUCLEOTIDE SEQUENCE [LARGE SCALE GENOMIC DNA]</scope>
</reference>
<organism evidence="1 2">
    <name type="scientific">Esox lucius</name>
    <name type="common">Northern pike</name>
    <dbReference type="NCBI Taxonomy" id="8010"/>
    <lineage>
        <taxon>Eukaryota</taxon>
        <taxon>Metazoa</taxon>
        <taxon>Chordata</taxon>
        <taxon>Craniata</taxon>
        <taxon>Vertebrata</taxon>
        <taxon>Euteleostomi</taxon>
        <taxon>Actinopterygii</taxon>
        <taxon>Neopterygii</taxon>
        <taxon>Teleostei</taxon>
        <taxon>Protacanthopterygii</taxon>
        <taxon>Esociformes</taxon>
        <taxon>Esocidae</taxon>
        <taxon>Esox</taxon>
    </lineage>
</organism>
<dbReference type="Ensembl" id="ENSELUT00000098445.1">
    <property type="protein sequence ID" value="ENSELUP00000096437.1"/>
    <property type="gene ID" value="ENSELUG00000042289.1"/>
</dbReference>
<dbReference type="AlphaFoldDB" id="A0AAY5LBH2"/>
<sequence>GQLWCHLPDLTYAVPSFTRCRGSRLLETMEIPLGIHREKYQNVCVCRISHQRTHKKDMPGELTGDSSAQWSVLKPQAIPSIFQWASKKSADEQQTPE</sequence>
<evidence type="ECO:0000313" key="1">
    <source>
        <dbReference type="Ensembl" id="ENSELUP00000096437.1"/>
    </source>
</evidence>
<evidence type="ECO:0000313" key="2">
    <source>
        <dbReference type="Proteomes" id="UP000265140"/>
    </source>
</evidence>
<dbReference type="Proteomes" id="UP000265140">
    <property type="component" value="Chromosome 2"/>
</dbReference>
<name>A0AAY5LBH2_ESOLU</name>
<accession>A0AAY5LBH2</accession>
<keyword evidence="2" id="KW-1185">Reference proteome</keyword>
<reference evidence="1" key="2">
    <citation type="submission" date="2025-08" db="UniProtKB">
        <authorList>
            <consortium name="Ensembl"/>
        </authorList>
    </citation>
    <scope>IDENTIFICATION</scope>
</reference>